<dbReference type="PRINTS" id="PR00344">
    <property type="entry name" value="BCTRLSENSOR"/>
</dbReference>
<dbReference type="OrthoDB" id="9813151at2"/>
<evidence type="ECO:0000256" key="7">
    <source>
        <dbReference type="ARBA" id="ARBA00023012"/>
    </source>
</evidence>
<dbReference type="SUPFAM" id="SSF47384">
    <property type="entry name" value="Homodimeric domain of signal transducing histidine kinase"/>
    <property type="match status" value="1"/>
</dbReference>
<dbReference type="PROSITE" id="PS50109">
    <property type="entry name" value="HIS_KIN"/>
    <property type="match status" value="1"/>
</dbReference>
<dbReference type="GO" id="GO:0016036">
    <property type="term" value="P:cellular response to phosphate starvation"/>
    <property type="evidence" value="ECO:0007669"/>
    <property type="project" value="TreeGrafter"/>
</dbReference>
<dbReference type="Pfam" id="PF00512">
    <property type="entry name" value="HisKA"/>
    <property type="match status" value="1"/>
</dbReference>
<dbReference type="EMBL" id="QJKH01000013">
    <property type="protein sequence ID" value="PXX76885.1"/>
    <property type="molecule type" value="Genomic_DNA"/>
</dbReference>
<keyword evidence="9" id="KW-1133">Transmembrane helix</keyword>
<dbReference type="InterPro" id="IPR004358">
    <property type="entry name" value="Sig_transdc_His_kin-like_C"/>
</dbReference>
<keyword evidence="5" id="KW-0808">Transferase</keyword>
<comment type="subcellular location">
    <subcellularLocation>
        <location evidence="2">Membrane</location>
    </subcellularLocation>
</comment>
<evidence type="ECO:0000313" key="11">
    <source>
        <dbReference type="EMBL" id="PXX76885.1"/>
    </source>
</evidence>
<dbReference type="SMART" id="SM00388">
    <property type="entry name" value="HisKA"/>
    <property type="match status" value="1"/>
</dbReference>
<protein>
    <recommendedName>
        <fullName evidence="3">histidine kinase</fullName>
        <ecNumber evidence="3">2.7.13.3</ecNumber>
    </recommendedName>
</protein>
<evidence type="ECO:0000256" key="1">
    <source>
        <dbReference type="ARBA" id="ARBA00000085"/>
    </source>
</evidence>
<feature type="transmembrane region" description="Helical" evidence="9">
    <location>
        <begin position="28"/>
        <end position="45"/>
    </location>
</feature>
<organism evidence="11 12">
    <name type="scientific">Dielma fastidiosa</name>
    <dbReference type="NCBI Taxonomy" id="1034346"/>
    <lineage>
        <taxon>Bacteria</taxon>
        <taxon>Bacillati</taxon>
        <taxon>Bacillota</taxon>
        <taxon>Erysipelotrichia</taxon>
        <taxon>Erysipelotrichales</taxon>
        <taxon>Erysipelotrichaceae</taxon>
        <taxon>Dielma</taxon>
    </lineage>
</organism>
<evidence type="ECO:0000256" key="3">
    <source>
        <dbReference type="ARBA" id="ARBA00012438"/>
    </source>
</evidence>
<evidence type="ECO:0000313" key="12">
    <source>
        <dbReference type="Proteomes" id="UP000247612"/>
    </source>
</evidence>
<comment type="caution">
    <text evidence="11">The sequence shown here is derived from an EMBL/GenBank/DDBJ whole genome shotgun (WGS) entry which is preliminary data.</text>
</comment>
<dbReference type="FunFam" id="3.30.565.10:FF:000006">
    <property type="entry name" value="Sensor histidine kinase WalK"/>
    <property type="match status" value="1"/>
</dbReference>
<reference evidence="11 12" key="1">
    <citation type="submission" date="2018-05" db="EMBL/GenBank/DDBJ databases">
        <title>Genomic Encyclopedia of Type Strains, Phase IV (KMG-IV): sequencing the most valuable type-strain genomes for metagenomic binning, comparative biology and taxonomic classification.</title>
        <authorList>
            <person name="Goeker M."/>
        </authorList>
    </citation>
    <scope>NUCLEOTIDE SEQUENCE [LARGE SCALE GENOMIC DNA]</scope>
    <source>
        <strain evidence="11 12">JC118</strain>
    </source>
</reference>
<dbReference type="CDD" id="cd00082">
    <property type="entry name" value="HisKA"/>
    <property type="match status" value="1"/>
</dbReference>
<dbReference type="InterPro" id="IPR050351">
    <property type="entry name" value="BphY/WalK/GraS-like"/>
</dbReference>
<dbReference type="EC" id="2.7.13.3" evidence="3"/>
<keyword evidence="6 11" id="KW-0418">Kinase</keyword>
<gene>
    <name evidence="11" type="ORF">DES51_11380</name>
</gene>
<dbReference type="RefSeq" id="WP_022939669.1">
    <property type="nucleotide sequence ID" value="NZ_CABKRQ010000011.1"/>
</dbReference>
<dbReference type="Gene3D" id="1.10.287.130">
    <property type="match status" value="1"/>
</dbReference>
<dbReference type="AlphaFoldDB" id="A0A318KLZ7"/>
<dbReference type="Gene3D" id="3.30.450.20">
    <property type="entry name" value="PAS domain"/>
    <property type="match status" value="1"/>
</dbReference>
<proteinExistence type="predicted"/>
<dbReference type="Pfam" id="PF02518">
    <property type="entry name" value="HATPase_c"/>
    <property type="match status" value="1"/>
</dbReference>
<evidence type="ECO:0000256" key="9">
    <source>
        <dbReference type="SAM" id="Phobius"/>
    </source>
</evidence>
<dbReference type="Gene3D" id="3.30.565.10">
    <property type="entry name" value="Histidine kinase-like ATPase, C-terminal domain"/>
    <property type="match status" value="1"/>
</dbReference>
<keyword evidence="4" id="KW-0597">Phosphoprotein</keyword>
<evidence type="ECO:0000256" key="6">
    <source>
        <dbReference type="ARBA" id="ARBA00022777"/>
    </source>
</evidence>
<dbReference type="InterPro" id="IPR036890">
    <property type="entry name" value="HATPase_C_sf"/>
</dbReference>
<keyword evidence="8 9" id="KW-0472">Membrane</keyword>
<dbReference type="GO" id="GO:0000155">
    <property type="term" value="F:phosphorelay sensor kinase activity"/>
    <property type="evidence" value="ECO:0007669"/>
    <property type="project" value="InterPro"/>
</dbReference>
<keyword evidence="7" id="KW-0902">Two-component regulatory system</keyword>
<evidence type="ECO:0000256" key="4">
    <source>
        <dbReference type="ARBA" id="ARBA00022553"/>
    </source>
</evidence>
<dbReference type="SMART" id="SM00387">
    <property type="entry name" value="HATPase_c"/>
    <property type="match status" value="1"/>
</dbReference>
<dbReference type="CDD" id="cd00075">
    <property type="entry name" value="HATPase"/>
    <property type="match status" value="1"/>
</dbReference>
<evidence type="ECO:0000259" key="10">
    <source>
        <dbReference type="PROSITE" id="PS50109"/>
    </source>
</evidence>
<dbReference type="GO" id="GO:0004721">
    <property type="term" value="F:phosphoprotein phosphatase activity"/>
    <property type="evidence" value="ECO:0007669"/>
    <property type="project" value="TreeGrafter"/>
</dbReference>
<evidence type="ECO:0000256" key="8">
    <source>
        <dbReference type="ARBA" id="ARBA00023136"/>
    </source>
</evidence>
<name>A0A318KLZ7_9FIRM</name>
<dbReference type="PANTHER" id="PTHR45453">
    <property type="entry name" value="PHOSPHATE REGULON SENSOR PROTEIN PHOR"/>
    <property type="match status" value="1"/>
</dbReference>
<dbReference type="STRING" id="1034346.GCA_000313565_03390"/>
<dbReference type="InterPro" id="IPR003594">
    <property type="entry name" value="HATPase_dom"/>
</dbReference>
<dbReference type="PANTHER" id="PTHR45453:SF1">
    <property type="entry name" value="PHOSPHATE REGULON SENSOR PROTEIN PHOR"/>
    <property type="match status" value="1"/>
</dbReference>
<evidence type="ECO:0000256" key="5">
    <source>
        <dbReference type="ARBA" id="ARBA00022679"/>
    </source>
</evidence>
<dbReference type="InterPro" id="IPR005467">
    <property type="entry name" value="His_kinase_dom"/>
</dbReference>
<dbReference type="InterPro" id="IPR036097">
    <property type="entry name" value="HisK_dim/P_sf"/>
</dbReference>
<dbReference type="Proteomes" id="UP000247612">
    <property type="component" value="Unassembled WGS sequence"/>
</dbReference>
<keyword evidence="12" id="KW-1185">Reference proteome</keyword>
<dbReference type="FunFam" id="1.10.287.130:FF:000001">
    <property type="entry name" value="Two-component sensor histidine kinase"/>
    <property type="match status" value="1"/>
</dbReference>
<dbReference type="SUPFAM" id="SSF55874">
    <property type="entry name" value="ATPase domain of HSP90 chaperone/DNA topoisomerase II/histidine kinase"/>
    <property type="match status" value="1"/>
</dbReference>
<dbReference type="GO" id="GO:0005886">
    <property type="term" value="C:plasma membrane"/>
    <property type="evidence" value="ECO:0007669"/>
    <property type="project" value="TreeGrafter"/>
</dbReference>
<keyword evidence="9" id="KW-0812">Transmembrane</keyword>
<sequence>MDRHKLSALFALLIVSMALESLFNLPVYLVILLLIIAFGFIWYSSEIRLAADVRKNNENLLHELKTSSSDSHLKTKQLLTIVSSIPFPLLLLDEMGKIVIYNTQALAFRHSDAKIELDYLRNDFDPAIQEVIKDAFILEKEQEERIRIDDVDYQAYMVPVTSHGRFSGCLILLQDMTKALSGEKMQKRFIADASHELKTPISVIKGMSEILIRDDFNDPEAQKDFLNQINSEVQRLESIVKDLLELSKLSVEQPILHRTRIDFHELAQNVCKPLMPLINEKGLKLNLDLKGEARLFCDAQKMSQVLNNLLVNAVKYSDSGTITLCTFTTDDDYYIQVQDEGCGFNVNEQSRIFERFYRVNQSRARAEGGSGLGLAIVKSVIDAHGGVIEVRSELNVGTVFTIKLNKL</sequence>
<comment type="catalytic activity">
    <reaction evidence="1">
        <text>ATP + protein L-histidine = ADP + protein N-phospho-L-histidine.</text>
        <dbReference type="EC" id="2.7.13.3"/>
    </reaction>
</comment>
<accession>A0A318KLZ7</accession>
<evidence type="ECO:0000256" key="2">
    <source>
        <dbReference type="ARBA" id="ARBA00004370"/>
    </source>
</evidence>
<feature type="domain" description="Histidine kinase" evidence="10">
    <location>
        <begin position="192"/>
        <end position="407"/>
    </location>
</feature>
<dbReference type="InterPro" id="IPR003661">
    <property type="entry name" value="HisK_dim/P_dom"/>
</dbReference>